<evidence type="ECO:0000313" key="3">
    <source>
        <dbReference type="Proteomes" id="UP000724874"/>
    </source>
</evidence>
<evidence type="ECO:0000256" key="1">
    <source>
        <dbReference type="SAM" id="MobiDB-lite"/>
    </source>
</evidence>
<feature type="compositionally biased region" description="Acidic residues" evidence="1">
    <location>
        <begin position="465"/>
        <end position="476"/>
    </location>
</feature>
<sequence>MLGMPCPTIEEPSSEVIESSQLEEIELAIPSTPLKMVRSRYAETWVATGMAPETFHQPTATVPNIPKVASEEQADDLQPSPNQLSCNILMSLSYPATKQTRGILGGQSCEEKQKAELGEHAAHPDFKHAASLPPSEDLLEALNLPEDFVDTWLQAYGLTQAHFFFLPPDPRPSLSNPRLYLYAALCKLKADFDASVISRDKSYSRVFEFFPTTTYLSTPTSASVVPHGGSSSAKSRDNSTAYTCLSGCLCNKIGQTTITYMENNFIRELPDTSPEYISTWCHWALDSDFKSRPFYYKEYLDPGAEGNEGNEKPLKLNIFCHSIIACTLGYHLGRLLPIPAHLKSAQLPSGALITAIQSAYRAIARWSSGTYITPGRPFSDFSGDNWGDSDKRNPSDFPATLPKYTIQGKKPTREIKRVMQKLSRQQWEDILAEARQFANAKGKKRARSSSGDNTTSEAAIVKPEEESDFEIEDDAADATGSTNEG</sequence>
<feature type="compositionally biased region" description="Polar residues" evidence="1">
    <location>
        <begin position="448"/>
        <end position="457"/>
    </location>
</feature>
<dbReference type="EMBL" id="JADNYJ010000009">
    <property type="protein sequence ID" value="KAF8909359.1"/>
    <property type="molecule type" value="Genomic_DNA"/>
</dbReference>
<comment type="caution">
    <text evidence="2">The sequence shown here is derived from an EMBL/GenBank/DDBJ whole genome shotgun (WGS) entry which is preliminary data.</text>
</comment>
<dbReference type="AlphaFoldDB" id="A0A9P5NUS6"/>
<protein>
    <submittedName>
        <fullName evidence="2">Uncharacterized protein</fullName>
    </submittedName>
</protein>
<keyword evidence="3" id="KW-1185">Reference proteome</keyword>
<feature type="region of interest" description="Disordered" evidence="1">
    <location>
        <begin position="438"/>
        <end position="485"/>
    </location>
</feature>
<dbReference type="Proteomes" id="UP000724874">
    <property type="component" value="Unassembled WGS sequence"/>
</dbReference>
<name>A0A9P5NUS6_GYMJU</name>
<reference evidence="2" key="1">
    <citation type="submission" date="2020-11" db="EMBL/GenBank/DDBJ databases">
        <authorList>
            <consortium name="DOE Joint Genome Institute"/>
            <person name="Ahrendt S."/>
            <person name="Riley R."/>
            <person name="Andreopoulos W."/>
            <person name="LaButti K."/>
            <person name="Pangilinan J."/>
            <person name="Ruiz-duenas F.J."/>
            <person name="Barrasa J.M."/>
            <person name="Sanchez-Garcia M."/>
            <person name="Camarero S."/>
            <person name="Miyauchi S."/>
            <person name="Serrano A."/>
            <person name="Linde D."/>
            <person name="Babiker R."/>
            <person name="Drula E."/>
            <person name="Ayuso-Fernandez I."/>
            <person name="Pacheco R."/>
            <person name="Padilla G."/>
            <person name="Ferreira P."/>
            <person name="Barriuso J."/>
            <person name="Kellner H."/>
            <person name="Castanera R."/>
            <person name="Alfaro M."/>
            <person name="Ramirez L."/>
            <person name="Pisabarro A.G."/>
            <person name="Kuo A."/>
            <person name="Tritt A."/>
            <person name="Lipzen A."/>
            <person name="He G."/>
            <person name="Yan M."/>
            <person name="Ng V."/>
            <person name="Cullen D."/>
            <person name="Martin F."/>
            <person name="Rosso M.-N."/>
            <person name="Henrissat B."/>
            <person name="Hibbett D."/>
            <person name="Martinez A.T."/>
            <person name="Grigoriev I.V."/>
        </authorList>
    </citation>
    <scope>NUCLEOTIDE SEQUENCE</scope>
    <source>
        <strain evidence="2">AH 44721</strain>
    </source>
</reference>
<dbReference type="OrthoDB" id="3256015at2759"/>
<accession>A0A9P5NUS6</accession>
<gene>
    <name evidence="2" type="ORF">CPB84DRAFT_1843152</name>
</gene>
<organism evidence="2 3">
    <name type="scientific">Gymnopilus junonius</name>
    <name type="common">Spectacular rustgill mushroom</name>
    <name type="synonym">Gymnopilus spectabilis subsp. junonius</name>
    <dbReference type="NCBI Taxonomy" id="109634"/>
    <lineage>
        <taxon>Eukaryota</taxon>
        <taxon>Fungi</taxon>
        <taxon>Dikarya</taxon>
        <taxon>Basidiomycota</taxon>
        <taxon>Agaricomycotina</taxon>
        <taxon>Agaricomycetes</taxon>
        <taxon>Agaricomycetidae</taxon>
        <taxon>Agaricales</taxon>
        <taxon>Agaricineae</taxon>
        <taxon>Hymenogastraceae</taxon>
        <taxon>Gymnopilus</taxon>
    </lineage>
</organism>
<proteinExistence type="predicted"/>
<evidence type="ECO:0000313" key="2">
    <source>
        <dbReference type="EMBL" id="KAF8909359.1"/>
    </source>
</evidence>
<feature type="region of interest" description="Disordered" evidence="1">
    <location>
        <begin position="382"/>
        <end position="403"/>
    </location>
</feature>